<organism evidence="2 3">
    <name type="scientific">Adlercreutzia equolifaciens subsp. celatus</name>
    <dbReference type="NCBI Taxonomy" id="394340"/>
    <lineage>
        <taxon>Bacteria</taxon>
        <taxon>Bacillati</taxon>
        <taxon>Actinomycetota</taxon>
        <taxon>Coriobacteriia</taxon>
        <taxon>Eggerthellales</taxon>
        <taxon>Eggerthellaceae</taxon>
        <taxon>Adlercreutzia</taxon>
    </lineage>
</organism>
<dbReference type="Proteomes" id="UP000253805">
    <property type="component" value="Unassembled WGS sequence"/>
</dbReference>
<accession>A0A369P226</accession>
<protein>
    <submittedName>
        <fullName evidence="2">SanA protein</fullName>
    </submittedName>
</protein>
<dbReference type="RefSeq" id="WP_114548883.1">
    <property type="nucleotide sequence ID" value="NZ_PPUT01000011.1"/>
</dbReference>
<sequence length="223" mass="23743">MGTWLKRIGLGALALVVLCAVAVFAVDAHVRSSAGPRIVSVDEAVALGDVDCVLVLGCGVHPDGRPSDMLADRVACGVALYENGTSPKLLMSGDHGRADYDEVNVMRNAAVQAGLPVDDVFMDHAGFSTYESMYRARDVFGAKRIVVVSQEYHLYRALYVAERLGLDAYGVSADLRPYAGQEAREVREVLARNKDFLTAIAQPLPTFLGDPISLSGSAAATEG</sequence>
<name>A0A369P226_9ACTN</name>
<comment type="caution">
    <text evidence="2">The sequence shown here is derived from an EMBL/GenBank/DDBJ whole genome shotgun (WGS) entry which is preliminary data.</text>
</comment>
<gene>
    <name evidence="2" type="ORF">C1850_05415</name>
</gene>
<dbReference type="PANTHER" id="PTHR30336">
    <property type="entry name" value="INNER MEMBRANE PROTEIN, PROBABLE PERMEASE"/>
    <property type="match status" value="1"/>
</dbReference>
<dbReference type="InterPro" id="IPR003848">
    <property type="entry name" value="DUF218"/>
</dbReference>
<feature type="domain" description="DUF218" evidence="1">
    <location>
        <begin position="51"/>
        <end position="177"/>
    </location>
</feature>
<proteinExistence type="predicted"/>
<evidence type="ECO:0000313" key="3">
    <source>
        <dbReference type="Proteomes" id="UP000253805"/>
    </source>
</evidence>
<dbReference type="AlphaFoldDB" id="A0A369P226"/>
<dbReference type="EMBL" id="PPUT01000011">
    <property type="protein sequence ID" value="RDC44835.1"/>
    <property type="molecule type" value="Genomic_DNA"/>
</dbReference>
<evidence type="ECO:0000313" key="2">
    <source>
        <dbReference type="EMBL" id="RDC44835.1"/>
    </source>
</evidence>
<evidence type="ECO:0000259" key="1">
    <source>
        <dbReference type="Pfam" id="PF02698"/>
    </source>
</evidence>
<dbReference type="Pfam" id="PF02698">
    <property type="entry name" value="DUF218"/>
    <property type="match status" value="1"/>
</dbReference>
<dbReference type="CDD" id="cd06259">
    <property type="entry name" value="YdcF-like"/>
    <property type="match status" value="1"/>
</dbReference>
<dbReference type="PANTHER" id="PTHR30336:SF6">
    <property type="entry name" value="INTEGRAL MEMBRANE PROTEIN"/>
    <property type="match status" value="1"/>
</dbReference>
<dbReference type="InterPro" id="IPR051599">
    <property type="entry name" value="Cell_Envelope_Assoc"/>
</dbReference>
<reference evidence="2 3" key="1">
    <citation type="journal article" date="2018" name="Elife">
        <title>Discovery and characterization of a prevalent human gut bacterial enzyme sufficient for the inactivation of a family of plant toxins.</title>
        <authorList>
            <person name="Koppel N."/>
            <person name="Bisanz J.E."/>
            <person name="Pandelia M.E."/>
            <person name="Turnbaugh P.J."/>
            <person name="Balskus E.P."/>
        </authorList>
    </citation>
    <scope>NUCLEOTIDE SEQUENCE [LARGE SCALE GENOMIC DNA]</scope>
    <source>
        <strain evidence="2 3">OB21 GAM 11</strain>
    </source>
</reference>
<dbReference type="GO" id="GO:0005886">
    <property type="term" value="C:plasma membrane"/>
    <property type="evidence" value="ECO:0007669"/>
    <property type="project" value="TreeGrafter"/>
</dbReference>